<evidence type="ECO:0000313" key="2">
    <source>
        <dbReference type="Proteomes" id="UP000190911"/>
    </source>
</evidence>
<gene>
    <name evidence="1" type="ORF">SAMN05878437_0807</name>
</gene>
<dbReference type="Proteomes" id="UP000190911">
    <property type="component" value="Chromosome I"/>
</dbReference>
<accession>A0A1M7FCU7</accession>
<keyword evidence="2" id="KW-1185">Reference proteome</keyword>
<reference evidence="1 2" key="1">
    <citation type="submission" date="2016-11" db="EMBL/GenBank/DDBJ databases">
        <authorList>
            <person name="Jaros S."/>
            <person name="Januszkiewicz K."/>
            <person name="Wedrychowicz H."/>
        </authorList>
    </citation>
    <scope>NUCLEOTIDE SEQUENCE [LARGE SCALE GENOMIC DNA]</scope>
    <source>
        <strain evidence="1 2">ACAM 12</strain>
    </source>
</reference>
<dbReference type="PANTHER" id="PTHR36849">
    <property type="entry name" value="CYTOPLASMIC PROTEIN-RELATED"/>
    <property type="match status" value="1"/>
</dbReference>
<organism evidence="1 2">
    <name type="scientific">Vreelandella subglaciescola</name>
    <dbReference type="NCBI Taxonomy" id="29571"/>
    <lineage>
        <taxon>Bacteria</taxon>
        <taxon>Pseudomonadati</taxon>
        <taxon>Pseudomonadota</taxon>
        <taxon>Gammaproteobacteria</taxon>
        <taxon>Oceanospirillales</taxon>
        <taxon>Halomonadaceae</taxon>
        <taxon>Vreelandella</taxon>
    </lineage>
</organism>
<dbReference type="EMBL" id="LT670847">
    <property type="protein sequence ID" value="SHM01826.1"/>
    <property type="molecule type" value="Genomic_DNA"/>
</dbReference>
<evidence type="ECO:0000313" key="1">
    <source>
        <dbReference type="EMBL" id="SHM01826.1"/>
    </source>
</evidence>
<dbReference type="OrthoDB" id="9790745at2"/>
<name>A0A1M7FCU7_9GAMM</name>
<dbReference type="STRING" id="29571.SAMN05878437_0807"/>
<dbReference type="AlphaFoldDB" id="A0A1M7FCU7"/>
<proteinExistence type="predicted"/>
<dbReference type="PANTHER" id="PTHR36849:SF1">
    <property type="entry name" value="CYTOPLASMIC PROTEIN"/>
    <property type="match status" value="1"/>
</dbReference>
<dbReference type="RefSeq" id="WP_079551512.1">
    <property type="nucleotide sequence ID" value="NZ_LT670847.1"/>
</dbReference>
<sequence length="142" mass="16429">MSYQIELKRIYAPVSQDDGARVLVDRLWPRGKTHDTLHLTAWHPEAAPSIGLHRQYDQGRLSHTSLLTRYRLDLRDSGEALLPLMVYARKGTLTLLTSERRLEHSYLIELRAILLEALEAEDIADREPSSPPCYAHEMRNWL</sequence>
<dbReference type="Pfam" id="PF22752">
    <property type="entry name" value="DUF488-N3i"/>
    <property type="match status" value="1"/>
</dbReference>
<dbReference type="InterPro" id="IPR052552">
    <property type="entry name" value="YeaO-like"/>
</dbReference>
<dbReference type="InParanoid" id="A0A1M7FCU7"/>
<protein>
    <submittedName>
        <fullName evidence="1">Uncharacterized conserved protein YeaO, DUF488 family</fullName>
    </submittedName>
</protein>